<proteinExistence type="predicted"/>
<protein>
    <submittedName>
        <fullName evidence="7">NfeD family protein</fullName>
    </submittedName>
</protein>
<dbReference type="SUPFAM" id="SSF141322">
    <property type="entry name" value="NfeD domain-like"/>
    <property type="match status" value="1"/>
</dbReference>
<dbReference type="Proteomes" id="UP000655830">
    <property type="component" value="Unassembled WGS sequence"/>
</dbReference>
<keyword evidence="3 5" id="KW-1133">Transmembrane helix</keyword>
<evidence type="ECO:0000256" key="1">
    <source>
        <dbReference type="ARBA" id="ARBA00004141"/>
    </source>
</evidence>
<dbReference type="PANTHER" id="PTHR33507">
    <property type="entry name" value="INNER MEMBRANE PROTEIN YBBJ"/>
    <property type="match status" value="1"/>
</dbReference>
<dbReference type="InterPro" id="IPR002810">
    <property type="entry name" value="NfeD-like_C"/>
</dbReference>
<dbReference type="Pfam" id="PF01957">
    <property type="entry name" value="NfeD"/>
    <property type="match status" value="1"/>
</dbReference>
<dbReference type="EMBL" id="JACRSY010000010">
    <property type="protein sequence ID" value="MBC8579470.1"/>
    <property type="molecule type" value="Genomic_DNA"/>
</dbReference>
<sequence>MWLLWLVIGIAFAIAEIAYSGFFLMWFCVGAFASLITSLFTSSIPIQLGVFLIVSFILLITLTKRFTTQFSHKNSIPTNIDALIGKKGIVLEAITSSTCGVGQVKLDGEIWSAITLDNTSIEKGATVIIEEIRGVRLVVTPKKDEAYLSKES</sequence>
<evidence type="ECO:0000256" key="4">
    <source>
        <dbReference type="ARBA" id="ARBA00023136"/>
    </source>
</evidence>
<evidence type="ECO:0000259" key="6">
    <source>
        <dbReference type="Pfam" id="PF01957"/>
    </source>
</evidence>
<dbReference type="PANTHER" id="PTHR33507:SF3">
    <property type="entry name" value="INNER MEMBRANE PROTEIN YBBJ"/>
    <property type="match status" value="1"/>
</dbReference>
<comment type="subcellular location">
    <subcellularLocation>
        <location evidence="1">Membrane</location>
        <topology evidence="1">Multi-pass membrane protein</topology>
    </subcellularLocation>
</comment>
<dbReference type="InterPro" id="IPR012340">
    <property type="entry name" value="NA-bd_OB-fold"/>
</dbReference>
<dbReference type="InterPro" id="IPR052165">
    <property type="entry name" value="Membrane_assoc_protease"/>
</dbReference>
<name>A0A926I969_9FIRM</name>
<evidence type="ECO:0000313" key="7">
    <source>
        <dbReference type="EMBL" id="MBC8579470.1"/>
    </source>
</evidence>
<organism evidence="7 8">
    <name type="scientific">Zhenhengia yiwuensis</name>
    <dbReference type="NCBI Taxonomy" id="2763666"/>
    <lineage>
        <taxon>Bacteria</taxon>
        <taxon>Bacillati</taxon>
        <taxon>Bacillota</taxon>
        <taxon>Clostridia</taxon>
        <taxon>Lachnospirales</taxon>
        <taxon>Lachnospiraceae</taxon>
        <taxon>Zhenhengia</taxon>
    </lineage>
</organism>
<comment type="caution">
    <text evidence="7">The sequence shown here is derived from an EMBL/GenBank/DDBJ whole genome shotgun (WGS) entry which is preliminary data.</text>
</comment>
<dbReference type="Gene3D" id="2.40.50.140">
    <property type="entry name" value="Nucleic acid-binding proteins"/>
    <property type="match status" value="1"/>
</dbReference>
<evidence type="ECO:0000256" key="3">
    <source>
        <dbReference type="ARBA" id="ARBA00022989"/>
    </source>
</evidence>
<keyword evidence="4 5" id="KW-0472">Membrane</keyword>
<feature type="transmembrane region" description="Helical" evidence="5">
    <location>
        <begin position="43"/>
        <end position="63"/>
    </location>
</feature>
<accession>A0A926I969</accession>
<evidence type="ECO:0000256" key="5">
    <source>
        <dbReference type="SAM" id="Phobius"/>
    </source>
</evidence>
<feature type="domain" description="NfeD-like C-terminal" evidence="6">
    <location>
        <begin position="81"/>
        <end position="141"/>
    </location>
</feature>
<keyword evidence="2 5" id="KW-0812">Transmembrane</keyword>
<dbReference type="AlphaFoldDB" id="A0A926I969"/>
<dbReference type="RefSeq" id="WP_249332511.1">
    <property type="nucleotide sequence ID" value="NZ_JACRSY010000010.1"/>
</dbReference>
<evidence type="ECO:0000256" key="2">
    <source>
        <dbReference type="ARBA" id="ARBA00022692"/>
    </source>
</evidence>
<keyword evidence="8" id="KW-1185">Reference proteome</keyword>
<reference evidence="7" key="1">
    <citation type="submission" date="2020-08" db="EMBL/GenBank/DDBJ databases">
        <title>Genome public.</title>
        <authorList>
            <person name="Liu C."/>
            <person name="Sun Q."/>
        </authorList>
    </citation>
    <scope>NUCLEOTIDE SEQUENCE</scope>
    <source>
        <strain evidence="7">NSJ-12</strain>
    </source>
</reference>
<gene>
    <name evidence="7" type="ORF">H8718_08000</name>
</gene>
<dbReference type="GO" id="GO:0005886">
    <property type="term" value="C:plasma membrane"/>
    <property type="evidence" value="ECO:0007669"/>
    <property type="project" value="TreeGrafter"/>
</dbReference>
<evidence type="ECO:0000313" key="8">
    <source>
        <dbReference type="Proteomes" id="UP000655830"/>
    </source>
</evidence>